<protein>
    <submittedName>
        <fullName evidence="2">Salivary secreted simulium-specific protein</fullName>
    </submittedName>
</protein>
<evidence type="ECO:0000256" key="1">
    <source>
        <dbReference type="SAM" id="SignalP"/>
    </source>
</evidence>
<accession>F5GTQ1</accession>
<evidence type="ECO:0000313" key="2">
    <source>
        <dbReference type="EMBL" id="AEB96449.1"/>
    </source>
</evidence>
<organism evidence="2">
    <name type="scientific">Simulium guianense</name>
    <name type="common">Black fly</name>
    <dbReference type="NCBI Taxonomy" id="445764"/>
    <lineage>
        <taxon>Eukaryota</taxon>
        <taxon>Metazoa</taxon>
        <taxon>Ecdysozoa</taxon>
        <taxon>Arthropoda</taxon>
        <taxon>Hexapoda</taxon>
        <taxon>Insecta</taxon>
        <taxon>Pterygota</taxon>
        <taxon>Neoptera</taxon>
        <taxon>Endopterygota</taxon>
        <taxon>Diptera</taxon>
        <taxon>Nematocera</taxon>
        <taxon>Chironomoidea</taxon>
        <taxon>Simuliidae</taxon>
        <taxon>Simulium</taxon>
    </lineage>
</organism>
<proteinExistence type="evidence at transcript level"/>
<feature type="signal peptide" evidence="1">
    <location>
        <begin position="1"/>
        <end position="19"/>
    </location>
</feature>
<reference evidence="2" key="1">
    <citation type="journal article" date="2011" name="BMC Genomics">
        <title>An insight into the sialome of Simulium guianense (DIPTERA:SIMulIIDAE), the main vector of River Blindness Disease in Brazil.</title>
        <authorList>
            <person name="Chagas A.C."/>
            <person name="Calvo E."/>
            <person name="Pimenta P.F."/>
            <person name="Ribeiro J.M."/>
        </authorList>
    </citation>
    <scope>NUCLEOTIDE SEQUENCE</scope>
    <source>
        <tissue evidence="2">Salivary gland</tissue>
    </source>
</reference>
<keyword evidence="1" id="KW-0732">Signal</keyword>
<feature type="chain" id="PRO_5003324630" evidence="1">
    <location>
        <begin position="20"/>
        <end position="363"/>
    </location>
</feature>
<dbReference type="AlphaFoldDB" id="F5GTQ1"/>
<dbReference type="EMBL" id="JI626214">
    <property type="protein sequence ID" value="AEB96449.1"/>
    <property type="molecule type" value="mRNA"/>
</dbReference>
<name>F5GTQ1_SIMGU</name>
<sequence length="363" mass="39824">MKSELSALIIASILAVANGYLSDLTAAEKMANVINKAAKDDAKKSIRDSKFLNSAMDQLNLEFINPYNTTNNHVGMEKDLVKKLQSEPTTCDAARTISYTIRERSDYFGNQLANNRPDDRILCPVTIPKMQREHELVMGFLLNRLRIFALRAKKCTDDWESKDRLARGLMRVAENRFGNDGEVVRSCKQNNVAVGASCMYAGDLKAGANEVITGMRLTKVGNAIWPEIQVAKVTLFGLIDKSTRKWVGPGGKMKSLCAPIKSLVAAEPTRLPAGHVLTQVQLVGTTKKNVKVGGQKLNFYTGKLDKPKTVPAKKVVKLNDLVSVDIEPVYVSTNVAGAGLRYDVETKTITPVLVAQNMATLKV</sequence>